<feature type="active site" description="Proton acceptor" evidence="11">
    <location>
        <position position="62"/>
    </location>
</feature>
<evidence type="ECO:0000256" key="11">
    <source>
        <dbReference type="PIRSR" id="PIRSR639901-1"/>
    </source>
</evidence>
<dbReference type="RefSeq" id="WP_189399016.1">
    <property type="nucleotide sequence ID" value="NZ_BMXA01000002.1"/>
</dbReference>
<dbReference type="GO" id="GO:0009244">
    <property type="term" value="P:lipopolysaccharide core region biosynthetic process"/>
    <property type="evidence" value="ECO:0007669"/>
    <property type="project" value="UniProtKB-UniRule"/>
</dbReference>
<protein>
    <recommendedName>
        <fullName evidence="5 13">3-deoxy-D-manno-octulosonic acid transferase</fullName>
        <shortName evidence="13">Kdo transferase</shortName>
        <ecNumber evidence="4 13">2.4.99.12</ecNumber>
    </recommendedName>
    <alternativeName>
        <fullName evidence="9 13">Lipid IV(A) 3-deoxy-D-manno-octulosonic acid transferase</fullName>
    </alternativeName>
</protein>
<dbReference type="GO" id="GO:0005886">
    <property type="term" value="C:plasma membrane"/>
    <property type="evidence" value="ECO:0007669"/>
    <property type="project" value="UniProtKB-SubCell"/>
</dbReference>
<evidence type="ECO:0000256" key="10">
    <source>
        <dbReference type="ARBA" id="ARBA00049183"/>
    </source>
</evidence>
<accession>A0A918RMW0</accession>
<comment type="function">
    <text evidence="13">Involved in lipopolysaccharide (LPS) biosynthesis. Catalyzes the transfer of 3-deoxy-D-manno-octulosonate (Kdo) residue(s) from CMP-Kdo to lipid IV(A), the tetraacyldisaccharide-1,4'-bisphosphate precursor of lipid A.</text>
</comment>
<dbReference type="PANTHER" id="PTHR42755">
    <property type="entry name" value="3-DEOXY-MANNO-OCTULOSONATE CYTIDYLYLTRANSFERASE"/>
    <property type="match status" value="1"/>
</dbReference>
<dbReference type="Gene3D" id="3.40.50.2000">
    <property type="entry name" value="Glycogen Phosphorylase B"/>
    <property type="match status" value="1"/>
</dbReference>
<keyword evidence="17" id="KW-1185">Reference proteome</keyword>
<comment type="caution">
    <text evidence="16">The sequence shown here is derived from an EMBL/GenBank/DDBJ whole genome shotgun (WGS) entry which is preliminary data.</text>
</comment>
<sequence>MIWLYRLILNLAIPFGLIGLVLRGFRNPQYWRRWPERFGVVPRQVRDAGPFDYWIHAVSVGEARAAAPLVKQLLSEQPELKILVTTTTPTGSAMVQMMLQDRVRHCYFPYDLSWAMRRFVVAVRPRIALIMETEIWPEMIAIVKQHDALLVYTNVRLSERSYRGYARFSNWVSQTLSHVDHFAVQGDLDAKHLALLGVPEAKISITGSIKFDVAVPPSLFESAEVLRRQLGQDRLIWIAGSTREGEEGIILSVYKELKSRFPSLLLVLVPRHPERFDSVARKVQRRGLIGVRRTDQLPQIDSDVDVYLGDTMGELSLLYASSDVAFVGGSLVPLGGQNILEPCALGVPVVFGQHMFNFPDISRWTIKEGAGVMVHSEQALAETVAELLANANFRDEMGRRGRAFIDAHRGALARNVALLSSLTAHQ</sequence>
<dbReference type="InterPro" id="IPR038107">
    <property type="entry name" value="Glycos_transf_N_sf"/>
</dbReference>
<reference evidence="16" key="2">
    <citation type="submission" date="2020-09" db="EMBL/GenBank/DDBJ databases">
        <authorList>
            <person name="Sun Q."/>
            <person name="Kim S."/>
        </authorList>
    </citation>
    <scope>NUCLEOTIDE SEQUENCE</scope>
    <source>
        <strain evidence="16">KCTC 12711</strain>
    </source>
</reference>
<feature type="domain" description="Glycosyl transferase family 1" evidence="14">
    <location>
        <begin position="303"/>
        <end position="403"/>
    </location>
</feature>
<keyword evidence="13" id="KW-1133">Transmembrane helix</keyword>
<dbReference type="EMBL" id="BMXA01000002">
    <property type="protein sequence ID" value="GHA03473.1"/>
    <property type="molecule type" value="Genomic_DNA"/>
</dbReference>
<dbReference type="SUPFAM" id="SSF53756">
    <property type="entry name" value="UDP-Glycosyltransferase/glycogen phosphorylase"/>
    <property type="match status" value="1"/>
</dbReference>
<name>A0A918RMW0_9GAMM</name>
<feature type="site" description="Transition state stabilizer" evidence="12">
    <location>
        <position position="132"/>
    </location>
</feature>
<feature type="site" description="Transition state stabilizer" evidence="12">
    <location>
        <position position="210"/>
    </location>
</feature>
<keyword evidence="6" id="KW-0997">Cell inner membrane</keyword>
<comment type="pathway">
    <text evidence="2 13">Bacterial outer membrane biogenesis; LPS core biosynthesis.</text>
</comment>
<dbReference type="Gene3D" id="3.40.50.11720">
    <property type="entry name" value="3-Deoxy-D-manno-octulosonic-acid transferase, N-terminal domain"/>
    <property type="match status" value="1"/>
</dbReference>
<keyword evidence="7 13" id="KW-0808">Transferase</keyword>
<dbReference type="FunFam" id="3.40.50.11720:FF:000001">
    <property type="entry name" value="3-deoxy-D-manno-octulosonic acid transferase"/>
    <property type="match status" value="1"/>
</dbReference>
<keyword evidence="13" id="KW-0448">Lipopolysaccharide biosynthesis</keyword>
<feature type="domain" description="3-deoxy-D-manno-octulosonic-acid transferase N-terminal" evidence="15">
    <location>
        <begin position="33"/>
        <end position="213"/>
    </location>
</feature>
<evidence type="ECO:0000256" key="6">
    <source>
        <dbReference type="ARBA" id="ARBA00022519"/>
    </source>
</evidence>
<dbReference type="InterPro" id="IPR007507">
    <property type="entry name" value="Glycos_transf_N"/>
</dbReference>
<evidence type="ECO:0000256" key="13">
    <source>
        <dbReference type="RuleBase" id="RU365103"/>
    </source>
</evidence>
<evidence type="ECO:0000259" key="14">
    <source>
        <dbReference type="Pfam" id="PF00534"/>
    </source>
</evidence>
<evidence type="ECO:0000313" key="17">
    <source>
        <dbReference type="Proteomes" id="UP000614811"/>
    </source>
</evidence>
<feature type="transmembrane region" description="Helical" evidence="13">
    <location>
        <begin position="6"/>
        <end position="25"/>
    </location>
</feature>
<reference evidence="16" key="1">
    <citation type="journal article" date="2014" name="Int. J. Syst. Evol. Microbiol.">
        <title>Complete genome sequence of Corynebacterium casei LMG S-19264T (=DSM 44701T), isolated from a smear-ripened cheese.</title>
        <authorList>
            <consortium name="US DOE Joint Genome Institute (JGI-PGF)"/>
            <person name="Walter F."/>
            <person name="Albersmeier A."/>
            <person name="Kalinowski J."/>
            <person name="Ruckert C."/>
        </authorList>
    </citation>
    <scope>NUCLEOTIDE SEQUENCE</scope>
    <source>
        <strain evidence="16">KCTC 12711</strain>
    </source>
</reference>
<dbReference type="InterPro" id="IPR039901">
    <property type="entry name" value="Kdotransferase"/>
</dbReference>
<evidence type="ECO:0000256" key="1">
    <source>
        <dbReference type="ARBA" id="ARBA00004388"/>
    </source>
</evidence>
<evidence type="ECO:0000256" key="7">
    <source>
        <dbReference type="ARBA" id="ARBA00022679"/>
    </source>
</evidence>
<keyword evidence="8" id="KW-0735">Signal-anchor</keyword>
<dbReference type="Proteomes" id="UP000614811">
    <property type="component" value="Unassembled WGS sequence"/>
</dbReference>
<comment type="similarity">
    <text evidence="3">Belongs to the glycosyltransferase group 1 family. Glycosyltransferase 30 subfamily.</text>
</comment>
<dbReference type="Pfam" id="PF00534">
    <property type="entry name" value="Glycos_transf_1"/>
    <property type="match status" value="1"/>
</dbReference>
<keyword evidence="13" id="KW-0472">Membrane</keyword>
<evidence type="ECO:0000256" key="5">
    <source>
        <dbReference type="ARBA" id="ARBA00019077"/>
    </source>
</evidence>
<evidence type="ECO:0000256" key="2">
    <source>
        <dbReference type="ARBA" id="ARBA00004713"/>
    </source>
</evidence>
<proteinExistence type="inferred from homology"/>
<dbReference type="GO" id="GO:0043842">
    <property type="term" value="F:Kdo transferase activity"/>
    <property type="evidence" value="ECO:0007669"/>
    <property type="project" value="UniProtKB-EC"/>
</dbReference>
<dbReference type="EC" id="2.4.99.12" evidence="4 13"/>
<dbReference type="InterPro" id="IPR001296">
    <property type="entry name" value="Glyco_trans_1"/>
</dbReference>
<evidence type="ECO:0000256" key="12">
    <source>
        <dbReference type="PIRSR" id="PIRSR639901-2"/>
    </source>
</evidence>
<evidence type="ECO:0000256" key="8">
    <source>
        <dbReference type="ARBA" id="ARBA00022968"/>
    </source>
</evidence>
<evidence type="ECO:0000256" key="4">
    <source>
        <dbReference type="ARBA" id="ARBA00012621"/>
    </source>
</evidence>
<dbReference type="Pfam" id="PF04413">
    <property type="entry name" value="Glycos_transf_N"/>
    <property type="match status" value="1"/>
</dbReference>
<comment type="catalytic activity">
    <reaction evidence="10 13">
        <text>lipid IVA (E. coli) + CMP-3-deoxy-beta-D-manno-octulosonate = alpha-Kdo-(2-&gt;6)-lipid IVA (E. coli) + CMP + H(+)</text>
        <dbReference type="Rhea" id="RHEA:28066"/>
        <dbReference type="ChEBI" id="CHEBI:15378"/>
        <dbReference type="ChEBI" id="CHEBI:58603"/>
        <dbReference type="ChEBI" id="CHEBI:60364"/>
        <dbReference type="ChEBI" id="CHEBI:60377"/>
        <dbReference type="ChEBI" id="CHEBI:85987"/>
        <dbReference type="EC" id="2.4.99.12"/>
    </reaction>
</comment>
<evidence type="ECO:0000256" key="9">
    <source>
        <dbReference type="ARBA" id="ARBA00031445"/>
    </source>
</evidence>
<dbReference type="NCBIfam" id="NF004388">
    <property type="entry name" value="PRK05749.1-4"/>
    <property type="match status" value="1"/>
</dbReference>
<keyword evidence="13" id="KW-0812">Transmembrane</keyword>
<dbReference type="GO" id="GO:0009245">
    <property type="term" value="P:lipid A biosynthetic process"/>
    <property type="evidence" value="ECO:0007669"/>
    <property type="project" value="TreeGrafter"/>
</dbReference>
<comment type="subcellular location">
    <subcellularLocation>
        <location evidence="1">Cell inner membrane</location>
        <topology evidence="1">Single-pass membrane protein</topology>
        <orientation evidence="1">Cytoplasmic side</orientation>
    </subcellularLocation>
    <subcellularLocation>
        <location evidence="13">Cell membrane</location>
    </subcellularLocation>
</comment>
<evidence type="ECO:0000313" key="16">
    <source>
        <dbReference type="EMBL" id="GHA03473.1"/>
    </source>
</evidence>
<dbReference type="FunFam" id="3.40.50.2000:FF:000032">
    <property type="entry name" value="3-deoxy-D-manno-octulosonic acid transferase"/>
    <property type="match status" value="1"/>
</dbReference>
<dbReference type="PANTHER" id="PTHR42755:SF1">
    <property type="entry name" value="3-DEOXY-D-MANNO-OCTULOSONIC ACID TRANSFERASE, MITOCHONDRIAL-RELATED"/>
    <property type="match status" value="1"/>
</dbReference>
<gene>
    <name evidence="16" type="ORF">GCM10008090_10720</name>
</gene>
<evidence type="ECO:0000256" key="3">
    <source>
        <dbReference type="ARBA" id="ARBA00006380"/>
    </source>
</evidence>
<dbReference type="AlphaFoldDB" id="A0A918RMW0"/>
<organism evidence="16 17">
    <name type="scientific">Arenicella chitinivorans</name>
    <dbReference type="NCBI Taxonomy" id="1329800"/>
    <lineage>
        <taxon>Bacteria</taxon>
        <taxon>Pseudomonadati</taxon>
        <taxon>Pseudomonadota</taxon>
        <taxon>Gammaproteobacteria</taxon>
        <taxon>Arenicellales</taxon>
        <taxon>Arenicellaceae</taxon>
        <taxon>Arenicella</taxon>
    </lineage>
</organism>
<keyword evidence="13" id="KW-1003">Cell membrane</keyword>
<evidence type="ECO:0000259" key="15">
    <source>
        <dbReference type="Pfam" id="PF04413"/>
    </source>
</evidence>